<feature type="transmembrane region" description="Helical" evidence="1">
    <location>
        <begin position="47"/>
        <end position="65"/>
    </location>
</feature>
<evidence type="ECO:0000313" key="2">
    <source>
        <dbReference type="EMBL" id="TBN56644.1"/>
    </source>
</evidence>
<feature type="transmembrane region" description="Helical" evidence="1">
    <location>
        <begin position="20"/>
        <end position="41"/>
    </location>
</feature>
<feature type="transmembrane region" description="Helical" evidence="1">
    <location>
        <begin position="77"/>
        <end position="100"/>
    </location>
</feature>
<evidence type="ECO:0000256" key="1">
    <source>
        <dbReference type="SAM" id="Phobius"/>
    </source>
</evidence>
<organism evidence="2 3">
    <name type="scientific">Glaciihabitans arcticus</name>
    <dbReference type="NCBI Taxonomy" id="2668039"/>
    <lineage>
        <taxon>Bacteria</taxon>
        <taxon>Bacillati</taxon>
        <taxon>Actinomycetota</taxon>
        <taxon>Actinomycetes</taxon>
        <taxon>Micrococcales</taxon>
        <taxon>Microbacteriaceae</taxon>
        <taxon>Glaciihabitans</taxon>
    </lineage>
</organism>
<keyword evidence="1" id="KW-0472">Membrane</keyword>
<name>A0A4Q9GRF2_9MICO</name>
<keyword evidence="1" id="KW-1133">Transmembrane helix</keyword>
<sequence>MTDPTKIRNQPALTSSSGAVWLIVGGLFAVISIVVLIPLVMRQPAGLAMGGIVAVVVLYLAMVVIRLRVRPLRRRLGLLAICMLTMAAIGLACTLIVSAVEWNLV</sequence>
<dbReference type="RefSeq" id="WP_130980754.1">
    <property type="nucleotide sequence ID" value="NZ_SISG01000001.1"/>
</dbReference>
<protein>
    <submittedName>
        <fullName evidence="2">Uncharacterized protein</fullName>
    </submittedName>
</protein>
<reference evidence="3" key="1">
    <citation type="submission" date="2019-02" db="EMBL/GenBank/DDBJ databases">
        <title>Glaciihabitans arcticus sp. nov., a psychrotolerant bacterium isolated from polar soil.</title>
        <authorList>
            <person name="Dahal R.H."/>
        </authorList>
    </citation>
    <scope>NUCLEOTIDE SEQUENCE [LARGE SCALE GENOMIC DNA]</scope>
    <source>
        <strain evidence="3">RP-3-7</strain>
    </source>
</reference>
<keyword evidence="1" id="KW-0812">Transmembrane</keyword>
<dbReference type="EMBL" id="SISG01000001">
    <property type="protein sequence ID" value="TBN56644.1"/>
    <property type="molecule type" value="Genomic_DNA"/>
</dbReference>
<keyword evidence="3" id="KW-1185">Reference proteome</keyword>
<evidence type="ECO:0000313" key="3">
    <source>
        <dbReference type="Proteomes" id="UP000294194"/>
    </source>
</evidence>
<dbReference type="AlphaFoldDB" id="A0A4Q9GRF2"/>
<dbReference type="Proteomes" id="UP000294194">
    <property type="component" value="Unassembled WGS sequence"/>
</dbReference>
<proteinExistence type="predicted"/>
<comment type="caution">
    <text evidence="2">The sequence shown here is derived from an EMBL/GenBank/DDBJ whole genome shotgun (WGS) entry which is preliminary data.</text>
</comment>
<accession>A0A4Q9GRF2</accession>
<gene>
    <name evidence="2" type="ORF">EYE40_04100</name>
</gene>